<feature type="region of interest" description="Disordered" evidence="1">
    <location>
        <begin position="1"/>
        <end position="21"/>
    </location>
</feature>
<organism evidence="2 3">
    <name type="scientific">Pseudomonas fluorescens</name>
    <dbReference type="NCBI Taxonomy" id="294"/>
    <lineage>
        <taxon>Bacteria</taxon>
        <taxon>Pseudomonadati</taxon>
        <taxon>Pseudomonadota</taxon>
        <taxon>Gammaproteobacteria</taxon>
        <taxon>Pseudomonadales</taxon>
        <taxon>Pseudomonadaceae</taxon>
        <taxon>Pseudomonas</taxon>
    </lineage>
</organism>
<proteinExistence type="predicted"/>
<protein>
    <recommendedName>
        <fullName evidence="4">Gamma-glutamylcyclotransferase</fullName>
    </recommendedName>
</protein>
<dbReference type="Proteomes" id="UP000325645">
    <property type="component" value="Unassembled WGS sequence"/>
</dbReference>
<gene>
    <name evidence="2" type="ORF">PS943_02828</name>
</gene>
<dbReference type="AlphaFoldDB" id="A0A5E7WBM5"/>
<evidence type="ECO:0000256" key="1">
    <source>
        <dbReference type="SAM" id="MobiDB-lite"/>
    </source>
</evidence>
<evidence type="ECO:0008006" key="4">
    <source>
        <dbReference type="Google" id="ProtNLM"/>
    </source>
</evidence>
<accession>A0A5E7WBM5</accession>
<feature type="compositionally biased region" description="Basic and acidic residues" evidence="1">
    <location>
        <begin position="1"/>
        <end position="18"/>
    </location>
</feature>
<dbReference type="EMBL" id="CABVJH010000004">
    <property type="protein sequence ID" value="VVQ32254.1"/>
    <property type="molecule type" value="Genomic_DNA"/>
</dbReference>
<evidence type="ECO:0000313" key="2">
    <source>
        <dbReference type="EMBL" id="VVQ32254.1"/>
    </source>
</evidence>
<reference evidence="2 3" key="1">
    <citation type="submission" date="2019-09" db="EMBL/GenBank/DDBJ databases">
        <authorList>
            <person name="Chandra G."/>
            <person name="Truman W A."/>
        </authorList>
    </citation>
    <scope>NUCLEOTIDE SEQUENCE [LARGE SCALE GENOMIC DNA]</scope>
    <source>
        <strain evidence="2">PS943</strain>
    </source>
</reference>
<evidence type="ECO:0000313" key="3">
    <source>
        <dbReference type="Proteomes" id="UP000325645"/>
    </source>
</evidence>
<sequence>MMSDEQESRTEGGCDIHSHPVPADELSRYSVESDLHAERDIAYYVEGQAPDEVVQHVERIKKEIVLGDTYEIWEVTTDKDRWWVITNLTNLYSQKHFPSLDYTISFHIGLMMRMRSRPDRIDSSDPTPFDEVFRRMDQADARHDAAVEAEDFQAVGMLLREALISLVGAVRRSSEIPQEVDRPQDANFIAWIELLMNHLCGGGSNKELRQHLKNLAKEAWQLSNWLTHTKSASRTASSIAMHTCQTVVGHLMQILKREQQDRTDQCPICKSRDVREHYDIDIVPDGDTYLSCGVCDWNDHPGLNPKD</sequence>
<name>A0A5E7WBM5_PSEFL</name>